<feature type="region of interest" description="Disordered" evidence="1">
    <location>
        <begin position="143"/>
        <end position="188"/>
    </location>
</feature>
<dbReference type="Proteomes" id="UP000299102">
    <property type="component" value="Unassembled WGS sequence"/>
</dbReference>
<evidence type="ECO:0000313" key="2">
    <source>
        <dbReference type="EMBL" id="GBP88300.1"/>
    </source>
</evidence>
<gene>
    <name evidence="2" type="ORF">EVAR_89876_1</name>
</gene>
<dbReference type="AlphaFoldDB" id="A0A4C1ZK90"/>
<name>A0A4C1ZK90_EUMVA</name>
<comment type="caution">
    <text evidence="2">The sequence shown here is derived from an EMBL/GenBank/DDBJ whole genome shotgun (WGS) entry which is preliminary data.</text>
</comment>
<keyword evidence="3" id="KW-1185">Reference proteome</keyword>
<proteinExistence type="predicted"/>
<evidence type="ECO:0000313" key="3">
    <source>
        <dbReference type="Proteomes" id="UP000299102"/>
    </source>
</evidence>
<accession>A0A4C1ZK90</accession>
<organism evidence="2 3">
    <name type="scientific">Eumeta variegata</name>
    <name type="common">Bagworm moth</name>
    <name type="synonym">Eumeta japonica</name>
    <dbReference type="NCBI Taxonomy" id="151549"/>
    <lineage>
        <taxon>Eukaryota</taxon>
        <taxon>Metazoa</taxon>
        <taxon>Ecdysozoa</taxon>
        <taxon>Arthropoda</taxon>
        <taxon>Hexapoda</taxon>
        <taxon>Insecta</taxon>
        <taxon>Pterygota</taxon>
        <taxon>Neoptera</taxon>
        <taxon>Endopterygota</taxon>
        <taxon>Lepidoptera</taxon>
        <taxon>Glossata</taxon>
        <taxon>Ditrysia</taxon>
        <taxon>Tineoidea</taxon>
        <taxon>Psychidae</taxon>
        <taxon>Oiketicinae</taxon>
        <taxon>Eumeta</taxon>
    </lineage>
</organism>
<feature type="region of interest" description="Disordered" evidence="1">
    <location>
        <begin position="1"/>
        <end position="34"/>
    </location>
</feature>
<protein>
    <submittedName>
        <fullName evidence="2">Uncharacterized protein</fullName>
    </submittedName>
</protein>
<evidence type="ECO:0000256" key="1">
    <source>
        <dbReference type="SAM" id="MobiDB-lite"/>
    </source>
</evidence>
<reference evidence="2 3" key="1">
    <citation type="journal article" date="2019" name="Commun. Biol.">
        <title>The bagworm genome reveals a unique fibroin gene that provides high tensile strength.</title>
        <authorList>
            <person name="Kono N."/>
            <person name="Nakamura H."/>
            <person name="Ohtoshi R."/>
            <person name="Tomita M."/>
            <person name="Numata K."/>
            <person name="Arakawa K."/>
        </authorList>
    </citation>
    <scope>NUCLEOTIDE SEQUENCE [LARGE SCALE GENOMIC DNA]</scope>
</reference>
<dbReference type="EMBL" id="BGZK01001921">
    <property type="protein sequence ID" value="GBP88300.1"/>
    <property type="molecule type" value="Genomic_DNA"/>
</dbReference>
<sequence>MLRKMRGARRRPELGTRLHGPRPRRPPHPAPPRWNISTVKFHLYRRAARAGDVNGASTIGSAPKENTFFITSSRMTPARAQTAGGARIQYCPTLPSSTPRSHCDAFVTNFTAAEFCTRPPNTRVKPRGARTARETIIIIVRKKRADRRSDERTAGAGRADVGDERGQQNVRPRRRHGRGPISDADSGLRKPPPLRAFLVDSYFASYNVALPLSMIIINNDVVY</sequence>